<evidence type="ECO:0000256" key="1">
    <source>
        <dbReference type="ARBA" id="ARBA00000885"/>
    </source>
</evidence>
<evidence type="ECO:0000256" key="4">
    <source>
        <dbReference type="ARBA" id="ARBA00022679"/>
    </source>
</evidence>
<comment type="caution">
    <text evidence="6">Lacks conserved residue(s) required for the propagation of feature annotation.</text>
</comment>
<keyword evidence="5 6" id="KW-0833">Ubl conjugation pathway</keyword>
<dbReference type="InterPro" id="IPR050409">
    <property type="entry name" value="E3_ubiq-protein_ligase"/>
</dbReference>
<evidence type="ECO:0000256" key="6">
    <source>
        <dbReference type="PROSITE-ProRule" id="PRU00104"/>
    </source>
</evidence>
<evidence type="ECO:0000256" key="5">
    <source>
        <dbReference type="ARBA" id="ARBA00022786"/>
    </source>
</evidence>
<dbReference type="KEGG" id="api:115034598"/>
<accession>A0A8R2JVR7</accession>
<keyword evidence="9" id="KW-1185">Reference proteome</keyword>
<dbReference type="GO" id="GO:0030514">
    <property type="term" value="P:negative regulation of BMP signaling pathway"/>
    <property type="evidence" value="ECO:0007669"/>
    <property type="project" value="TreeGrafter"/>
</dbReference>
<evidence type="ECO:0000259" key="7">
    <source>
        <dbReference type="PROSITE" id="PS50237"/>
    </source>
</evidence>
<dbReference type="SUPFAM" id="SSF56204">
    <property type="entry name" value="Hect, E3 ligase catalytic domain"/>
    <property type="match status" value="1"/>
</dbReference>
<dbReference type="GO" id="GO:0016567">
    <property type="term" value="P:protein ubiquitination"/>
    <property type="evidence" value="ECO:0007669"/>
    <property type="project" value="TreeGrafter"/>
</dbReference>
<organism evidence="8 9">
    <name type="scientific">Acyrthosiphon pisum</name>
    <name type="common">Pea aphid</name>
    <dbReference type="NCBI Taxonomy" id="7029"/>
    <lineage>
        <taxon>Eukaryota</taxon>
        <taxon>Metazoa</taxon>
        <taxon>Ecdysozoa</taxon>
        <taxon>Arthropoda</taxon>
        <taxon>Hexapoda</taxon>
        <taxon>Insecta</taxon>
        <taxon>Pterygota</taxon>
        <taxon>Neoptera</taxon>
        <taxon>Paraneoptera</taxon>
        <taxon>Hemiptera</taxon>
        <taxon>Sternorrhyncha</taxon>
        <taxon>Aphidomorpha</taxon>
        <taxon>Aphidoidea</taxon>
        <taxon>Aphididae</taxon>
        <taxon>Macrosiphini</taxon>
        <taxon>Acyrthosiphon</taxon>
    </lineage>
</organism>
<dbReference type="InterPro" id="IPR035983">
    <property type="entry name" value="Hect_E3_ubiquitin_ligase"/>
</dbReference>
<dbReference type="GO" id="GO:0005737">
    <property type="term" value="C:cytoplasm"/>
    <property type="evidence" value="ECO:0007669"/>
    <property type="project" value="TreeGrafter"/>
</dbReference>
<dbReference type="OrthoDB" id="423283at2759"/>
<dbReference type="PROSITE" id="PS50237">
    <property type="entry name" value="HECT"/>
    <property type="match status" value="1"/>
</dbReference>
<evidence type="ECO:0000313" key="8">
    <source>
        <dbReference type="EnsemblMetazoa" id="XP_029347769.1"/>
    </source>
</evidence>
<proteinExistence type="predicted"/>
<dbReference type="Gene3D" id="3.30.2160.10">
    <property type="entry name" value="Hect, E3 ligase catalytic domain"/>
    <property type="match status" value="1"/>
</dbReference>
<protein>
    <recommendedName>
        <fullName evidence="3">HECT-type E3 ubiquitin transferase</fullName>
        <ecNumber evidence="3">2.3.2.26</ecNumber>
    </recommendedName>
</protein>
<dbReference type="GO" id="GO:0043161">
    <property type="term" value="P:proteasome-mediated ubiquitin-dependent protein catabolic process"/>
    <property type="evidence" value="ECO:0007669"/>
    <property type="project" value="TreeGrafter"/>
</dbReference>
<dbReference type="EC" id="2.3.2.26" evidence="3"/>
<evidence type="ECO:0000256" key="2">
    <source>
        <dbReference type="ARBA" id="ARBA00004906"/>
    </source>
</evidence>
<dbReference type="AlphaFoldDB" id="A0A8R2JVR7"/>
<sequence>VDPELHRSLTYILENKLDKDIIDTTFAVEESSSGVLKLHELKTGGQNIQLTEDNKKEYVEYVNGWLPLYIMLIFNSIIQTTI</sequence>
<keyword evidence="4" id="KW-0808">Transferase</keyword>
<feature type="domain" description="HECT" evidence="7">
    <location>
        <begin position="1"/>
        <end position="65"/>
    </location>
</feature>
<evidence type="ECO:0000313" key="9">
    <source>
        <dbReference type="Proteomes" id="UP000007819"/>
    </source>
</evidence>
<comment type="catalytic activity">
    <reaction evidence="1">
        <text>S-ubiquitinyl-[E2 ubiquitin-conjugating enzyme]-L-cysteine + [acceptor protein]-L-lysine = [E2 ubiquitin-conjugating enzyme]-L-cysteine + N(6)-ubiquitinyl-[acceptor protein]-L-lysine.</text>
        <dbReference type="EC" id="2.3.2.26"/>
    </reaction>
</comment>
<reference evidence="8" key="2">
    <citation type="submission" date="2022-06" db="UniProtKB">
        <authorList>
            <consortium name="EnsemblMetazoa"/>
        </authorList>
    </citation>
    <scope>IDENTIFICATION</scope>
</reference>
<dbReference type="EnsemblMetazoa" id="XM_029491909.1">
    <property type="protein sequence ID" value="XP_029347769.1"/>
    <property type="gene ID" value="LOC115034598"/>
</dbReference>
<dbReference type="Proteomes" id="UP000007819">
    <property type="component" value="Unassembled WGS sequence"/>
</dbReference>
<dbReference type="PANTHER" id="PTHR11254">
    <property type="entry name" value="HECT DOMAIN UBIQUITIN-PROTEIN LIGASE"/>
    <property type="match status" value="1"/>
</dbReference>
<name>A0A8R2JVR7_ACYPI</name>
<dbReference type="Pfam" id="PF00632">
    <property type="entry name" value="HECT"/>
    <property type="match status" value="1"/>
</dbReference>
<evidence type="ECO:0000256" key="3">
    <source>
        <dbReference type="ARBA" id="ARBA00012485"/>
    </source>
</evidence>
<reference evidence="9" key="1">
    <citation type="submission" date="2010-06" db="EMBL/GenBank/DDBJ databases">
        <authorList>
            <person name="Jiang H."/>
            <person name="Abraham K."/>
            <person name="Ali S."/>
            <person name="Alsbrooks S.L."/>
            <person name="Anim B.N."/>
            <person name="Anosike U.S."/>
            <person name="Attaway T."/>
            <person name="Bandaranaike D.P."/>
            <person name="Battles P.K."/>
            <person name="Bell S.N."/>
            <person name="Bell A.V."/>
            <person name="Beltran B."/>
            <person name="Bickham C."/>
            <person name="Bustamante Y."/>
            <person name="Caleb T."/>
            <person name="Canada A."/>
            <person name="Cardenas V."/>
            <person name="Carter K."/>
            <person name="Chacko J."/>
            <person name="Chandrabose M.N."/>
            <person name="Chavez D."/>
            <person name="Chavez A."/>
            <person name="Chen L."/>
            <person name="Chu H.-S."/>
            <person name="Claassen K.J."/>
            <person name="Cockrell R."/>
            <person name="Collins M."/>
            <person name="Cooper J.A."/>
            <person name="Cree A."/>
            <person name="Curry S.M."/>
            <person name="Da Y."/>
            <person name="Dao M.D."/>
            <person name="Das B."/>
            <person name="Davila M.-L."/>
            <person name="Davy-Carroll L."/>
            <person name="Denson S."/>
            <person name="Dinh H."/>
            <person name="Ebong V.E."/>
            <person name="Edwards J.R."/>
            <person name="Egan A."/>
            <person name="El-Daye J."/>
            <person name="Escobedo L."/>
            <person name="Fernandez S."/>
            <person name="Fernando P.R."/>
            <person name="Flagg N."/>
            <person name="Forbes L.D."/>
            <person name="Fowler R.G."/>
            <person name="Fu Q."/>
            <person name="Gabisi R.A."/>
            <person name="Ganer J."/>
            <person name="Garbino Pronczuk A."/>
            <person name="Garcia R.M."/>
            <person name="Garner T."/>
            <person name="Garrett T.E."/>
            <person name="Gonzalez D.A."/>
            <person name="Hamid H."/>
            <person name="Hawkins E.S."/>
            <person name="Hirani K."/>
            <person name="Hogues M.E."/>
            <person name="Hollins B."/>
            <person name="Hsiao C.-H."/>
            <person name="Jabil R."/>
            <person name="James M.L."/>
            <person name="Jhangiani S.N."/>
            <person name="Johnson B."/>
            <person name="Johnson Q."/>
            <person name="Joshi V."/>
            <person name="Kalu J.B."/>
            <person name="Kam C."/>
            <person name="Kashfia A."/>
            <person name="Keebler J."/>
            <person name="Kisamo H."/>
            <person name="Kovar C.L."/>
            <person name="Lago L.A."/>
            <person name="Lai C.-Y."/>
            <person name="Laidlaw J."/>
            <person name="Lara F."/>
            <person name="Le T.-K."/>
            <person name="Lee S.L."/>
            <person name="Legall F.H."/>
            <person name="Lemon S.J."/>
            <person name="Lewis L.R."/>
            <person name="Li B."/>
            <person name="Liu Y."/>
            <person name="Liu Y.-S."/>
            <person name="Lopez J."/>
            <person name="Lozado R.J."/>
            <person name="Lu J."/>
            <person name="Madu R.C."/>
            <person name="Maheshwari M."/>
            <person name="Maheshwari R."/>
            <person name="Malloy K."/>
            <person name="Martinez E."/>
            <person name="Mathew T."/>
            <person name="Mercado I.C."/>
            <person name="Mercado C."/>
            <person name="Meyer B."/>
            <person name="Montgomery K."/>
            <person name="Morgan M.B."/>
            <person name="Munidasa M."/>
            <person name="Nazareth L.V."/>
            <person name="Nelson J."/>
            <person name="Ng B.M."/>
            <person name="Nguyen N.B."/>
            <person name="Nguyen P.Q."/>
            <person name="Nguyen T."/>
            <person name="Obregon M."/>
            <person name="Okwuonu G.O."/>
            <person name="Onwere C.G."/>
            <person name="Orozco G."/>
            <person name="Parra A."/>
            <person name="Patel S."/>
            <person name="Patil S."/>
            <person name="Perez A."/>
            <person name="Perez Y."/>
            <person name="Pham C."/>
            <person name="Primus E.L."/>
            <person name="Pu L.-L."/>
            <person name="Puazo M."/>
            <person name="Qin X."/>
            <person name="Quiroz J.B."/>
            <person name="Reese J."/>
            <person name="Richards S."/>
            <person name="Rives C.M."/>
            <person name="Robberts R."/>
            <person name="Ruiz S.J."/>
            <person name="Ruiz M.J."/>
            <person name="Santibanez J."/>
            <person name="Schneider B.W."/>
            <person name="Sisson I."/>
            <person name="Smith M."/>
            <person name="Sodergren E."/>
            <person name="Song X.-Z."/>
            <person name="Song B.B."/>
            <person name="Summersgill H."/>
            <person name="Thelus R."/>
            <person name="Thornton R.D."/>
            <person name="Trejos Z.Y."/>
            <person name="Usmani K."/>
            <person name="Vattathil S."/>
            <person name="Villasana D."/>
            <person name="Walker D.L."/>
            <person name="Wang S."/>
            <person name="Wang K."/>
            <person name="White C.S."/>
            <person name="Williams A.C."/>
            <person name="Williamson J."/>
            <person name="Wilson K."/>
            <person name="Woghiren I.O."/>
            <person name="Woodworth J.R."/>
            <person name="Worley K.C."/>
            <person name="Wright R.A."/>
            <person name="Wu W."/>
            <person name="Young L."/>
            <person name="Zhang L."/>
            <person name="Zhang J."/>
            <person name="Zhu Y."/>
            <person name="Muzny D.M."/>
            <person name="Weinstock G."/>
            <person name="Gibbs R.A."/>
        </authorList>
    </citation>
    <scope>NUCLEOTIDE SEQUENCE [LARGE SCALE GENOMIC DNA]</scope>
    <source>
        <strain evidence="9">LSR1</strain>
    </source>
</reference>
<dbReference type="GeneID" id="115034598"/>
<dbReference type="InterPro" id="IPR000569">
    <property type="entry name" value="HECT_dom"/>
</dbReference>
<comment type="pathway">
    <text evidence="2">Protein modification; protein ubiquitination.</text>
</comment>
<dbReference type="PANTHER" id="PTHR11254:SF395">
    <property type="entry name" value="E3 UBIQUITIN-PROTEIN LIGASE SMURF1"/>
    <property type="match status" value="1"/>
</dbReference>
<dbReference type="GO" id="GO:0061630">
    <property type="term" value="F:ubiquitin protein ligase activity"/>
    <property type="evidence" value="ECO:0007669"/>
    <property type="project" value="UniProtKB-EC"/>
</dbReference>
<dbReference type="RefSeq" id="XP_029347769.1">
    <property type="nucleotide sequence ID" value="XM_029491909.1"/>
</dbReference>